<reference evidence="2 3" key="2">
    <citation type="submission" date="2018-09" db="EMBL/GenBank/DDBJ databases">
        <title>Genome of Sphaerochaeta halotolerans strain 4-11.</title>
        <authorList>
            <person name="Nazina T.N."/>
            <person name="Sokolova D.S."/>
        </authorList>
    </citation>
    <scope>NUCLEOTIDE SEQUENCE [LARGE SCALE GENOMIC DNA]</scope>
    <source>
        <strain evidence="2 3">4-11</strain>
    </source>
</reference>
<accession>A0A372MH21</accession>
<feature type="transmembrane region" description="Helical" evidence="1">
    <location>
        <begin position="36"/>
        <end position="61"/>
    </location>
</feature>
<feature type="transmembrane region" description="Helical" evidence="1">
    <location>
        <begin position="6"/>
        <end position="24"/>
    </location>
</feature>
<evidence type="ECO:0000313" key="2">
    <source>
        <dbReference type="EMBL" id="RFU95081.1"/>
    </source>
</evidence>
<keyword evidence="1" id="KW-1133">Transmembrane helix</keyword>
<sequence length="83" mass="9128">MKGLAIIGMIISLLFVMYVVVLNIDAYAYTYSLSGLTIIGITESLSGGLIVFFLSAILWSLCTLKDSIDSLNPYNDNKRSEQD</sequence>
<reference evidence="3" key="1">
    <citation type="submission" date="2018-08" db="EMBL/GenBank/DDBJ databases">
        <authorList>
            <person name="Grouzdev D.S."/>
            <person name="Krutkina M.S."/>
        </authorList>
    </citation>
    <scope>NUCLEOTIDE SEQUENCE [LARGE SCALE GENOMIC DNA]</scope>
    <source>
        <strain evidence="3">4-11</strain>
    </source>
</reference>
<name>A0A372MH21_9SPIR</name>
<evidence type="ECO:0000313" key="3">
    <source>
        <dbReference type="Proteomes" id="UP000264002"/>
    </source>
</evidence>
<keyword evidence="3" id="KW-1185">Reference proteome</keyword>
<organism evidence="2 3">
    <name type="scientific">Sphaerochaeta halotolerans</name>
    <dbReference type="NCBI Taxonomy" id="2293840"/>
    <lineage>
        <taxon>Bacteria</taxon>
        <taxon>Pseudomonadati</taxon>
        <taxon>Spirochaetota</taxon>
        <taxon>Spirochaetia</taxon>
        <taxon>Spirochaetales</taxon>
        <taxon>Sphaerochaetaceae</taxon>
        <taxon>Sphaerochaeta</taxon>
    </lineage>
</organism>
<dbReference type="EMBL" id="QUWK01000005">
    <property type="protein sequence ID" value="RFU95081.1"/>
    <property type="molecule type" value="Genomic_DNA"/>
</dbReference>
<evidence type="ECO:0000256" key="1">
    <source>
        <dbReference type="SAM" id="Phobius"/>
    </source>
</evidence>
<comment type="caution">
    <text evidence="2">The sequence shown here is derived from an EMBL/GenBank/DDBJ whole genome shotgun (WGS) entry which is preliminary data.</text>
</comment>
<proteinExistence type="predicted"/>
<gene>
    <name evidence="2" type="ORF">DYP60_05485</name>
</gene>
<keyword evidence="1" id="KW-0812">Transmembrane</keyword>
<dbReference type="RefSeq" id="WP_117329890.1">
    <property type="nucleotide sequence ID" value="NZ_QUWK01000005.1"/>
</dbReference>
<keyword evidence="1" id="KW-0472">Membrane</keyword>
<dbReference type="Proteomes" id="UP000264002">
    <property type="component" value="Unassembled WGS sequence"/>
</dbReference>
<protein>
    <submittedName>
        <fullName evidence="2">Uncharacterized protein</fullName>
    </submittedName>
</protein>
<dbReference type="AlphaFoldDB" id="A0A372MH21"/>